<evidence type="ECO:0000313" key="3">
    <source>
        <dbReference type="Proteomes" id="UP000318571"/>
    </source>
</evidence>
<dbReference type="OrthoDB" id="6484979at2759"/>
<name>A0A553NSA0_TIGCA</name>
<reference evidence="2 3" key="1">
    <citation type="journal article" date="2018" name="Nat. Ecol. Evol.">
        <title>Genomic signatures of mitonuclear coevolution across populations of Tigriopus californicus.</title>
        <authorList>
            <person name="Barreto F.S."/>
            <person name="Watson E.T."/>
            <person name="Lima T.G."/>
            <person name="Willett C.S."/>
            <person name="Edmands S."/>
            <person name="Li W."/>
            <person name="Burton R.S."/>
        </authorList>
    </citation>
    <scope>NUCLEOTIDE SEQUENCE [LARGE SCALE GENOMIC DNA]</scope>
    <source>
        <strain evidence="2 3">San Diego</strain>
    </source>
</reference>
<feature type="compositionally biased region" description="Gly residues" evidence="1">
    <location>
        <begin position="73"/>
        <end position="82"/>
    </location>
</feature>
<proteinExistence type="predicted"/>
<dbReference type="InterPro" id="IPR016024">
    <property type="entry name" value="ARM-type_fold"/>
</dbReference>
<dbReference type="STRING" id="6832.A0A553NSA0"/>
<dbReference type="EMBL" id="VCGU01000010">
    <property type="protein sequence ID" value="TRY68298.1"/>
    <property type="molecule type" value="Genomic_DNA"/>
</dbReference>
<dbReference type="GO" id="GO:0008494">
    <property type="term" value="F:translation activator activity"/>
    <property type="evidence" value="ECO:0007669"/>
    <property type="project" value="TreeGrafter"/>
</dbReference>
<comment type="caution">
    <text evidence="2">The sequence shown here is derived from an EMBL/GenBank/DDBJ whole genome shotgun (WGS) entry which is preliminary data.</text>
</comment>
<dbReference type="Gene3D" id="1.25.40.180">
    <property type="match status" value="1"/>
</dbReference>
<dbReference type="GO" id="GO:0005829">
    <property type="term" value="C:cytosol"/>
    <property type="evidence" value="ECO:0007669"/>
    <property type="project" value="TreeGrafter"/>
</dbReference>
<feature type="compositionally biased region" description="Polar residues" evidence="1">
    <location>
        <begin position="19"/>
        <end position="50"/>
    </location>
</feature>
<feature type="compositionally biased region" description="Pro residues" evidence="1">
    <location>
        <begin position="646"/>
        <end position="657"/>
    </location>
</feature>
<feature type="compositionally biased region" description="Polar residues" evidence="1">
    <location>
        <begin position="588"/>
        <end position="610"/>
    </location>
</feature>
<dbReference type="AlphaFoldDB" id="A0A553NSA0"/>
<sequence length="789" mass="84890">MSQEEPQVMTGLMPDVKSSDASTTSDCYSADPSSEGLTGLASSDSHTLNEGPSDHHDLRPSDSSEGLADAMGSGAGAGNGGGRLRRLKDSPPMTQVGSGLRRPQTGVGSGLLNLTEGAGPIVQGVMALPWWGQEEKAMDLSKALALKVRETCQTVKHLTDMMYVLHSQALESETFGFQVAFLFGSLSQLELEGVKCRNIFLRKIQDDFSRLPDLEISTKLNLVTLLCQVFRRVRVADGTTIDALSGPIMTCLMDVLDHPTDSSLIVFSKQVQIVGPELQRIVPEKFSELLKRVRLCLIRSPSSNQSQALSGPALGCILLVLELSLSRWKLTHTLEDFFAQEMPTYSRFSPMDVSNTNIVLDNLPHVEKVPCNNTQEKNLALLAALALQQPLPISSPMDMRPPMILPDVSVPPPNFRPIHPGNTMPPSVQKPMGKNYGPPAFRSAGGISSWDEDLPGEIGNRASHFVDPMQAQDLNSFGAMGDSFLGRDALAVRNVSHQPPGNNIILSGGLGGALGMNSPRNDFGLMESHSSSLGPPATAPAGMVPWSTGSNERHQDRTPFGGNWSRSNSMKESETNYRGKGLSRRSTENNSWGSTPSNSEWQNDSSTWNKDPTPPIWGGSEDPSRLSSGRVGVSDWSSQQPMQQQQPPPQQLPPPMLHQPQRSNFEAPRRVSSFTEPSVSRDFDYNVPSAGGSSSSSSSKQLISGATSWSPVAAHAEESSGWGTPPRKDTNGSGWGQMPSTVPPMGSGANGNSDDATPYSIDTWGESVPNNSSSSTNIHVSAKPWDVDD</sequence>
<feature type="region of interest" description="Disordered" evidence="1">
    <location>
        <begin position="1"/>
        <end position="107"/>
    </location>
</feature>
<feature type="compositionally biased region" description="Polar residues" evidence="1">
    <location>
        <begin position="768"/>
        <end position="779"/>
    </location>
</feature>
<dbReference type="PANTHER" id="PTHR23254">
    <property type="entry name" value="EIF4G DOMAIN PROTEIN"/>
    <property type="match status" value="1"/>
</dbReference>
<dbReference type="SUPFAM" id="SSF48371">
    <property type="entry name" value="ARM repeat"/>
    <property type="match status" value="1"/>
</dbReference>
<organism evidence="2 3">
    <name type="scientific">Tigriopus californicus</name>
    <name type="common">Marine copepod</name>
    <dbReference type="NCBI Taxonomy" id="6832"/>
    <lineage>
        <taxon>Eukaryota</taxon>
        <taxon>Metazoa</taxon>
        <taxon>Ecdysozoa</taxon>
        <taxon>Arthropoda</taxon>
        <taxon>Crustacea</taxon>
        <taxon>Multicrustacea</taxon>
        <taxon>Hexanauplia</taxon>
        <taxon>Copepoda</taxon>
        <taxon>Harpacticoida</taxon>
        <taxon>Harpacticidae</taxon>
        <taxon>Tigriopus</taxon>
    </lineage>
</organism>
<protein>
    <submittedName>
        <fullName evidence="2">Uncharacterized protein</fullName>
    </submittedName>
</protein>
<dbReference type="GO" id="GO:0006446">
    <property type="term" value="P:regulation of translational initiation"/>
    <property type="evidence" value="ECO:0007669"/>
    <property type="project" value="TreeGrafter"/>
</dbReference>
<dbReference type="Proteomes" id="UP000318571">
    <property type="component" value="Chromosome 1"/>
</dbReference>
<evidence type="ECO:0000256" key="1">
    <source>
        <dbReference type="SAM" id="MobiDB-lite"/>
    </source>
</evidence>
<gene>
    <name evidence="2" type="ORF">TCAL_07199</name>
</gene>
<dbReference type="InterPro" id="IPR051367">
    <property type="entry name" value="mRNA_TranslReg/HistoneTransl"/>
</dbReference>
<evidence type="ECO:0000313" key="2">
    <source>
        <dbReference type="EMBL" id="TRY68298.1"/>
    </source>
</evidence>
<feature type="compositionally biased region" description="Basic and acidic residues" evidence="1">
    <location>
        <begin position="52"/>
        <end position="62"/>
    </location>
</feature>
<feature type="compositionally biased region" description="Polar residues" evidence="1">
    <location>
        <begin position="700"/>
        <end position="710"/>
    </location>
</feature>
<keyword evidence="3" id="KW-1185">Reference proteome</keyword>
<dbReference type="PANTHER" id="PTHR23254:SF16">
    <property type="entry name" value="CBP80_20-DEPENDENT TRANSLATION INITIATION FACTOR"/>
    <property type="match status" value="1"/>
</dbReference>
<feature type="region of interest" description="Disordered" evidence="1">
    <location>
        <begin position="521"/>
        <end position="789"/>
    </location>
</feature>
<accession>A0A553NSA0</accession>